<organism evidence="2 3">
    <name type="scientific">Cyanobacterium stanieri LEGE 03274</name>
    <dbReference type="NCBI Taxonomy" id="1828756"/>
    <lineage>
        <taxon>Bacteria</taxon>
        <taxon>Bacillati</taxon>
        <taxon>Cyanobacteriota</taxon>
        <taxon>Cyanophyceae</taxon>
        <taxon>Oscillatoriophycideae</taxon>
        <taxon>Chroococcales</taxon>
        <taxon>Geminocystaceae</taxon>
        <taxon>Cyanobacterium</taxon>
    </lineage>
</organism>
<dbReference type="Proteomes" id="UP000654604">
    <property type="component" value="Unassembled WGS sequence"/>
</dbReference>
<proteinExistence type="predicted"/>
<evidence type="ECO:0000313" key="2">
    <source>
        <dbReference type="EMBL" id="MBE9221350.1"/>
    </source>
</evidence>
<feature type="domain" description="Plastid lipid-associated protein/fibrillin conserved" evidence="1">
    <location>
        <begin position="37"/>
        <end position="208"/>
    </location>
</feature>
<sequence length="217" mass="24680">MINSRLKLKEKLLSTIKNTAIKIDVNPEYPITDTMINPREAQTIDELTKNLETLNPFPNPLQFATNLLDGIWQLQYSSAREIRSLNKLPLGFKLRKVYQIINVQEVSFFNIAFVEHSSKMINGYVKVTASFTPKIESTQILPTDTINVNFEKRYVSIQKIAGFKTPMLDPVKTFDARNPQGRIPSLTISYIDENLRIGRGGDGSLFILTSVRDLSAW</sequence>
<gene>
    <name evidence="2" type="ORF">IQ215_01445</name>
</gene>
<name>A0ABR9V0E3_9CHRO</name>
<accession>A0ABR9V0E3</accession>
<dbReference type="InterPro" id="IPR006843">
    <property type="entry name" value="PAP/fibrillin_dom"/>
</dbReference>
<dbReference type="PANTHER" id="PTHR31906">
    <property type="entry name" value="PLASTID-LIPID-ASSOCIATED PROTEIN 4, CHLOROPLASTIC-RELATED"/>
    <property type="match status" value="1"/>
</dbReference>
<dbReference type="Pfam" id="PF04755">
    <property type="entry name" value="PAP_fibrillin"/>
    <property type="match status" value="1"/>
</dbReference>
<dbReference type="RefSeq" id="WP_193799544.1">
    <property type="nucleotide sequence ID" value="NZ_JADEWC010000002.1"/>
</dbReference>
<dbReference type="EMBL" id="JADEWC010000002">
    <property type="protein sequence ID" value="MBE9221350.1"/>
    <property type="molecule type" value="Genomic_DNA"/>
</dbReference>
<dbReference type="InterPro" id="IPR039633">
    <property type="entry name" value="PAP"/>
</dbReference>
<keyword evidence="3" id="KW-1185">Reference proteome</keyword>
<evidence type="ECO:0000313" key="3">
    <source>
        <dbReference type="Proteomes" id="UP000654604"/>
    </source>
</evidence>
<reference evidence="2 3" key="1">
    <citation type="submission" date="2020-10" db="EMBL/GenBank/DDBJ databases">
        <authorList>
            <person name="Castelo-Branco R."/>
            <person name="Eusebio N."/>
            <person name="Adriana R."/>
            <person name="Vieira A."/>
            <person name="Brugerolle De Fraissinette N."/>
            <person name="Rezende De Castro R."/>
            <person name="Schneider M.P."/>
            <person name="Vasconcelos V."/>
            <person name="Leao P.N."/>
        </authorList>
    </citation>
    <scope>NUCLEOTIDE SEQUENCE [LARGE SCALE GENOMIC DNA]</scope>
    <source>
        <strain evidence="2 3">LEGE 03274</strain>
    </source>
</reference>
<evidence type="ECO:0000259" key="1">
    <source>
        <dbReference type="Pfam" id="PF04755"/>
    </source>
</evidence>
<comment type="caution">
    <text evidence="2">The sequence shown here is derived from an EMBL/GenBank/DDBJ whole genome shotgun (WGS) entry which is preliminary data.</text>
</comment>
<protein>
    <submittedName>
        <fullName evidence="2">Fimbrial protein</fullName>
    </submittedName>
</protein>